<protein>
    <submittedName>
        <fullName evidence="1">Uncharacterized protein</fullName>
    </submittedName>
</protein>
<dbReference type="RefSeq" id="WP_335964080.1">
    <property type="nucleotide sequence ID" value="NZ_JAXBLX010000078.1"/>
</dbReference>
<reference evidence="1 2" key="1">
    <citation type="submission" date="2024-09" db="EMBL/GenBank/DDBJ databases">
        <authorList>
            <person name="Sun Q."/>
            <person name="Mori K."/>
        </authorList>
    </citation>
    <scope>NUCLEOTIDE SEQUENCE [LARGE SCALE GENOMIC DNA]</scope>
    <source>
        <strain evidence="1 2">NCAIM B.02610</strain>
    </source>
</reference>
<sequence>MKLNLILVAFLFIFLLIGCNGDNPETINSPEDALKMIEEVGKEREIHVYGSYEVNDDLVLIVFKGAMNDNDIWIADVHNQDGQWSAQEIVLMSGPFEGQGNIQTIIRNDEYGYEVGYMESSVTVIESASVIKIDESIDWKIWIRHS</sequence>
<dbReference type="Proteomes" id="UP001589838">
    <property type="component" value="Unassembled WGS sequence"/>
</dbReference>
<accession>A0ABV6KB27</accession>
<comment type="caution">
    <text evidence="1">The sequence shown here is derived from an EMBL/GenBank/DDBJ whole genome shotgun (WGS) entry which is preliminary data.</text>
</comment>
<organism evidence="1 2">
    <name type="scientific">Halalkalibacter kiskunsagensis</name>
    <dbReference type="NCBI Taxonomy" id="1548599"/>
    <lineage>
        <taxon>Bacteria</taxon>
        <taxon>Bacillati</taxon>
        <taxon>Bacillota</taxon>
        <taxon>Bacilli</taxon>
        <taxon>Bacillales</taxon>
        <taxon>Bacillaceae</taxon>
        <taxon>Halalkalibacter</taxon>
    </lineage>
</organism>
<gene>
    <name evidence="1" type="ORF">ACFFHM_06205</name>
</gene>
<keyword evidence="2" id="KW-1185">Reference proteome</keyword>
<name>A0ABV6KB27_9BACI</name>
<proteinExistence type="predicted"/>
<dbReference type="PROSITE" id="PS51257">
    <property type="entry name" value="PROKAR_LIPOPROTEIN"/>
    <property type="match status" value="1"/>
</dbReference>
<evidence type="ECO:0000313" key="1">
    <source>
        <dbReference type="EMBL" id="MFC0470125.1"/>
    </source>
</evidence>
<evidence type="ECO:0000313" key="2">
    <source>
        <dbReference type="Proteomes" id="UP001589838"/>
    </source>
</evidence>
<dbReference type="EMBL" id="JBHLUX010000017">
    <property type="protein sequence ID" value="MFC0470125.1"/>
    <property type="molecule type" value="Genomic_DNA"/>
</dbReference>